<dbReference type="AlphaFoldDB" id="A0AAC9WMF2"/>
<dbReference type="InterPro" id="IPR012147">
    <property type="entry name" value="P_Ac_Bu_trans"/>
</dbReference>
<organism evidence="5 6">
    <name type="scientific">Staphylococcus lutrae</name>
    <dbReference type="NCBI Taxonomy" id="155085"/>
    <lineage>
        <taxon>Bacteria</taxon>
        <taxon>Bacillati</taxon>
        <taxon>Bacillota</taxon>
        <taxon>Bacilli</taxon>
        <taxon>Bacillales</taxon>
        <taxon>Staphylococcaceae</taxon>
        <taxon>Staphylococcus</taxon>
    </lineage>
</organism>
<evidence type="ECO:0000259" key="4">
    <source>
        <dbReference type="Pfam" id="PF01515"/>
    </source>
</evidence>
<dbReference type="PIRSF" id="PIRSF000428">
    <property type="entry name" value="P_Ac_trans"/>
    <property type="match status" value="1"/>
</dbReference>
<name>A0AAC9WMF2_9STAP</name>
<sequence>MNLKESMLNIAKDQIHAISELKLAVVKAAHSEVLQSVKQVLEEIDAKLILIDDKAALEEQLKTYAIPAEKYEIIDIAEAFEASQKAVELVKQGEVNAIMKGHLSTGKLLKAVVDKEKGIRKSDLLSHVAVLYIPKLNRLVGVTDGGMVLQPSKAEMQVIVEHAVSVFHKLGIKQPKVSLLSAAETVIPKLPASVFAQELTETTADAIIEGPLSIDLSLDSAIAEDKHYDGAIQGDADIIAVPDIVSGNSLSKSLIMFGQAQMAGIILGAEVPIILTSRSSSADEKFSSVLLSQLLIS</sequence>
<dbReference type="SUPFAM" id="SSF53659">
    <property type="entry name" value="Isocitrate/Isopropylmalate dehydrogenase-like"/>
    <property type="match status" value="1"/>
</dbReference>
<evidence type="ECO:0000256" key="2">
    <source>
        <dbReference type="ARBA" id="ARBA00022679"/>
    </source>
</evidence>
<keyword evidence="2 5" id="KW-0808">Transferase</keyword>
<feature type="domain" description="Phosphate acetyl/butaryl transferase" evidence="4">
    <location>
        <begin position="82"/>
        <end position="291"/>
    </location>
</feature>
<gene>
    <name evidence="5" type="ORF">B5P37_05640</name>
</gene>
<dbReference type="Proteomes" id="UP000242864">
    <property type="component" value="Chromosome"/>
</dbReference>
<evidence type="ECO:0000313" key="5">
    <source>
        <dbReference type="EMBL" id="ARJ50837.1"/>
    </source>
</evidence>
<protein>
    <submittedName>
        <fullName evidence="5">Phosphate acetyl/butyryl transferase</fullName>
    </submittedName>
</protein>
<evidence type="ECO:0000313" key="6">
    <source>
        <dbReference type="Proteomes" id="UP000242864"/>
    </source>
</evidence>
<dbReference type="Pfam" id="PF01515">
    <property type="entry name" value="PTA_PTB"/>
    <property type="match status" value="1"/>
</dbReference>
<proteinExistence type="inferred from homology"/>
<dbReference type="GO" id="GO:0016746">
    <property type="term" value="F:acyltransferase activity"/>
    <property type="evidence" value="ECO:0007669"/>
    <property type="project" value="UniProtKB-KW"/>
</dbReference>
<dbReference type="RefSeq" id="WP_085237315.1">
    <property type="nucleotide sequence ID" value="NZ_CP020773.1"/>
</dbReference>
<dbReference type="KEGG" id="slz:B5P37_05640"/>
<dbReference type="Gene3D" id="3.40.718.10">
    <property type="entry name" value="Isopropylmalate Dehydrogenase"/>
    <property type="match status" value="1"/>
</dbReference>
<evidence type="ECO:0000256" key="1">
    <source>
        <dbReference type="ARBA" id="ARBA00005656"/>
    </source>
</evidence>
<evidence type="ECO:0000256" key="3">
    <source>
        <dbReference type="ARBA" id="ARBA00023315"/>
    </source>
</evidence>
<dbReference type="PANTHER" id="PTHR43356:SF2">
    <property type="entry name" value="PHOSPHATE ACETYLTRANSFERASE"/>
    <property type="match status" value="1"/>
</dbReference>
<dbReference type="InterPro" id="IPR002505">
    <property type="entry name" value="PTA_PTB"/>
</dbReference>
<accession>A0AAC9WMF2</accession>
<reference evidence="5 6" key="1">
    <citation type="submission" date="2017-04" db="EMBL/GenBank/DDBJ databases">
        <authorList>
            <person name="Veseli I.A."/>
            <person name="Tang C."/>
            <person name="Pombert J.-F."/>
        </authorList>
    </citation>
    <scope>NUCLEOTIDE SEQUENCE [LARGE SCALE GENOMIC DNA]</scope>
    <source>
        <strain evidence="5 6">ATCC 700373</strain>
    </source>
</reference>
<comment type="similarity">
    <text evidence="1">Belongs to the phosphate acetyltransferase and butyryltransferase family.</text>
</comment>
<keyword evidence="6" id="KW-1185">Reference proteome</keyword>
<dbReference type="InterPro" id="IPR050500">
    <property type="entry name" value="Phos_Acetyltrans/Butyryltrans"/>
</dbReference>
<keyword evidence="3" id="KW-0012">Acyltransferase</keyword>
<dbReference type="PANTHER" id="PTHR43356">
    <property type="entry name" value="PHOSPHATE ACETYLTRANSFERASE"/>
    <property type="match status" value="1"/>
</dbReference>
<dbReference type="EMBL" id="CP020773">
    <property type="protein sequence ID" value="ARJ50837.1"/>
    <property type="molecule type" value="Genomic_DNA"/>
</dbReference>